<sequence length="35" mass="4394">WPKIKLYIKQMKKGEYEPVRTKQTLEVLRKWGWEC</sequence>
<proteinExistence type="predicted"/>
<accession>X1HFF8</accession>
<evidence type="ECO:0000313" key="1">
    <source>
        <dbReference type="EMBL" id="GAH52554.1"/>
    </source>
</evidence>
<comment type="caution">
    <text evidence="1">The sequence shown here is derived from an EMBL/GenBank/DDBJ whole genome shotgun (WGS) entry which is preliminary data.</text>
</comment>
<name>X1HFF8_9ZZZZ</name>
<protein>
    <submittedName>
        <fullName evidence="1">Uncharacterized protein</fullName>
    </submittedName>
</protein>
<reference evidence="1" key="1">
    <citation type="journal article" date="2014" name="Front. Microbiol.">
        <title>High frequency of phylogenetically diverse reductive dehalogenase-homologous genes in deep subseafloor sedimentary metagenomes.</title>
        <authorList>
            <person name="Kawai M."/>
            <person name="Futagami T."/>
            <person name="Toyoda A."/>
            <person name="Takaki Y."/>
            <person name="Nishi S."/>
            <person name="Hori S."/>
            <person name="Arai W."/>
            <person name="Tsubouchi T."/>
            <person name="Morono Y."/>
            <person name="Uchiyama I."/>
            <person name="Ito T."/>
            <person name="Fujiyama A."/>
            <person name="Inagaki F."/>
            <person name="Takami H."/>
        </authorList>
    </citation>
    <scope>NUCLEOTIDE SEQUENCE</scope>
    <source>
        <strain evidence="1">Expedition CK06-06</strain>
    </source>
</reference>
<gene>
    <name evidence="1" type="ORF">S03H2_37966</name>
</gene>
<feature type="non-terminal residue" evidence="1">
    <location>
        <position position="1"/>
    </location>
</feature>
<organism evidence="1">
    <name type="scientific">marine sediment metagenome</name>
    <dbReference type="NCBI Taxonomy" id="412755"/>
    <lineage>
        <taxon>unclassified sequences</taxon>
        <taxon>metagenomes</taxon>
        <taxon>ecological metagenomes</taxon>
    </lineage>
</organism>
<dbReference type="EMBL" id="BARU01023389">
    <property type="protein sequence ID" value="GAH52554.1"/>
    <property type="molecule type" value="Genomic_DNA"/>
</dbReference>
<dbReference type="AlphaFoldDB" id="X1HFF8"/>